<proteinExistence type="predicted"/>
<dbReference type="Proteomes" id="UP000250235">
    <property type="component" value="Unassembled WGS sequence"/>
</dbReference>
<name>A0A2Z6ZX75_9LAMI</name>
<evidence type="ECO:0000313" key="2">
    <source>
        <dbReference type="Proteomes" id="UP000250235"/>
    </source>
</evidence>
<reference evidence="1 2" key="1">
    <citation type="journal article" date="2015" name="Proc. Natl. Acad. Sci. U.S.A.">
        <title>The resurrection genome of Boea hygrometrica: A blueprint for survival of dehydration.</title>
        <authorList>
            <person name="Xiao L."/>
            <person name="Yang G."/>
            <person name="Zhang L."/>
            <person name="Yang X."/>
            <person name="Zhao S."/>
            <person name="Ji Z."/>
            <person name="Zhou Q."/>
            <person name="Hu M."/>
            <person name="Wang Y."/>
            <person name="Chen M."/>
            <person name="Xu Y."/>
            <person name="Jin H."/>
            <person name="Xiao X."/>
            <person name="Hu G."/>
            <person name="Bao F."/>
            <person name="Hu Y."/>
            <person name="Wan P."/>
            <person name="Li L."/>
            <person name="Deng X."/>
            <person name="Kuang T."/>
            <person name="Xiang C."/>
            <person name="Zhu J.K."/>
            <person name="Oliver M.J."/>
            <person name="He Y."/>
        </authorList>
    </citation>
    <scope>NUCLEOTIDE SEQUENCE [LARGE SCALE GENOMIC DNA]</scope>
    <source>
        <strain evidence="2">cv. XS01</strain>
    </source>
</reference>
<organism evidence="1 2">
    <name type="scientific">Dorcoceras hygrometricum</name>
    <dbReference type="NCBI Taxonomy" id="472368"/>
    <lineage>
        <taxon>Eukaryota</taxon>
        <taxon>Viridiplantae</taxon>
        <taxon>Streptophyta</taxon>
        <taxon>Embryophyta</taxon>
        <taxon>Tracheophyta</taxon>
        <taxon>Spermatophyta</taxon>
        <taxon>Magnoliopsida</taxon>
        <taxon>eudicotyledons</taxon>
        <taxon>Gunneridae</taxon>
        <taxon>Pentapetalae</taxon>
        <taxon>asterids</taxon>
        <taxon>lamiids</taxon>
        <taxon>Lamiales</taxon>
        <taxon>Gesneriaceae</taxon>
        <taxon>Didymocarpoideae</taxon>
        <taxon>Trichosporeae</taxon>
        <taxon>Loxocarpinae</taxon>
        <taxon>Dorcoceras</taxon>
    </lineage>
</organism>
<dbReference type="EMBL" id="KV030625">
    <property type="protein sequence ID" value="KZV13661.1"/>
    <property type="molecule type" value="Genomic_DNA"/>
</dbReference>
<keyword evidence="2" id="KW-1185">Reference proteome</keyword>
<evidence type="ECO:0000313" key="1">
    <source>
        <dbReference type="EMBL" id="KZV13661.1"/>
    </source>
</evidence>
<gene>
    <name evidence="1" type="ORF">F511_45176</name>
</gene>
<dbReference type="AlphaFoldDB" id="A0A2Z6ZX75"/>
<protein>
    <submittedName>
        <fullName evidence="1">Vesicle coat complex COPII, subunit Sec24</fullName>
    </submittedName>
</protein>
<sequence>MAIGRRHVRWRPSISRKGGERRATACALNRTQLQGGAASGASFTHDGRTLTDGFSRWSCRFAQTLHNLPPPSLLVVRARCCARWPTICYPLRRWLRVLLRRWKRACRPFAIPVRRWLDAMHTSCATSRPLVARWLGAGCARRRALPPQVFRGGGAAAGRHSGDAPLMS</sequence>
<accession>A0A2Z6ZX75</accession>